<dbReference type="Proteomes" id="UP000326907">
    <property type="component" value="Unassembled WGS sequence"/>
</dbReference>
<gene>
    <name evidence="1" type="ORF">F5983_24380</name>
</gene>
<dbReference type="AlphaFoldDB" id="A0A5N5EMG2"/>
<sequence length="171" mass="18598">MGDWQDYQSDEWAGLRVRVAHPHEGSASTGSWGEAKGLTYVSSQVTFENRRSTQLSIHLCGHPRHSDVRVGRDGHGAFVDEYGSSDIRGFNLYPQRRATATVYAASSPAQLRQLDIQFSPQVDGEQAFAYLWVGGLGIHEGSTGRNSLASGADSGMARKVERFLEEAAPGS</sequence>
<keyword evidence="2" id="KW-1185">Reference proteome</keyword>
<name>A0A5N5EMG2_9ACTN</name>
<evidence type="ECO:0000313" key="2">
    <source>
        <dbReference type="Proteomes" id="UP000326907"/>
    </source>
</evidence>
<comment type="caution">
    <text evidence="1">The sequence shown here is derived from an EMBL/GenBank/DDBJ whole genome shotgun (WGS) entry which is preliminary data.</text>
</comment>
<reference evidence="1 2" key="1">
    <citation type="submission" date="2019-09" db="EMBL/GenBank/DDBJ databases">
        <authorList>
            <person name="Liu P."/>
        </authorList>
    </citation>
    <scope>NUCLEOTIDE SEQUENCE [LARGE SCALE GENOMIC DNA]</scope>
    <source>
        <strain evidence="1 2">TRM68085</strain>
    </source>
</reference>
<protein>
    <submittedName>
        <fullName evidence="1">Uncharacterized protein</fullName>
    </submittedName>
</protein>
<proteinExistence type="predicted"/>
<accession>A0A5N5EMG2</accession>
<evidence type="ECO:0000313" key="1">
    <source>
        <dbReference type="EMBL" id="KAB2589852.1"/>
    </source>
</evidence>
<dbReference type="EMBL" id="VYUA01000025">
    <property type="protein sequence ID" value="KAB2589852.1"/>
    <property type="molecule type" value="Genomic_DNA"/>
</dbReference>
<organism evidence="1 2">
    <name type="scientific">Streptomyces arboris</name>
    <dbReference type="NCBI Taxonomy" id="2600619"/>
    <lineage>
        <taxon>Bacteria</taxon>
        <taxon>Bacillati</taxon>
        <taxon>Actinomycetota</taxon>
        <taxon>Actinomycetes</taxon>
        <taxon>Kitasatosporales</taxon>
        <taxon>Streptomycetaceae</taxon>
        <taxon>Streptomyces</taxon>
    </lineage>
</organism>